<accession>A0A2G9SH62</accession>
<keyword evidence="1" id="KW-1133">Transmembrane helix</keyword>
<feature type="non-terminal residue" evidence="3">
    <location>
        <position position="118"/>
    </location>
</feature>
<reference evidence="4" key="1">
    <citation type="journal article" date="2017" name="Nat. Commun.">
        <title>The North American bullfrog draft genome provides insight into hormonal regulation of long noncoding RNA.</title>
        <authorList>
            <person name="Hammond S.A."/>
            <person name="Warren R.L."/>
            <person name="Vandervalk B.P."/>
            <person name="Kucuk E."/>
            <person name="Khan H."/>
            <person name="Gibb E.A."/>
            <person name="Pandoh P."/>
            <person name="Kirk H."/>
            <person name="Zhao Y."/>
            <person name="Jones M."/>
            <person name="Mungall A.J."/>
            <person name="Coope R."/>
            <person name="Pleasance S."/>
            <person name="Moore R.A."/>
            <person name="Holt R.A."/>
            <person name="Round J.M."/>
            <person name="Ohora S."/>
            <person name="Walle B.V."/>
            <person name="Veldhoen N."/>
            <person name="Helbing C.C."/>
            <person name="Birol I."/>
        </authorList>
    </citation>
    <scope>NUCLEOTIDE SEQUENCE [LARGE SCALE GENOMIC DNA]</scope>
</reference>
<keyword evidence="1" id="KW-0472">Membrane</keyword>
<organism evidence="3 4">
    <name type="scientific">Aquarana catesbeiana</name>
    <name type="common">American bullfrog</name>
    <name type="synonym">Rana catesbeiana</name>
    <dbReference type="NCBI Taxonomy" id="8400"/>
    <lineage>
        <taxon>Eukaryota</taxon>
        <taxon>Metazoa</taxon>
        <taxon>Chordata</taxon>
        <taxon>Craniata</taxon>
        <taxon>Vertebrata</taxon>
        <taxon>Euteleostomi</taxon>
        <taxon>Amphibia</taxon>
        <taxon>Batrachia</taxon>
        <taxon>Anura</taxon>
        <taxon>Neobatrachia</taxon>
        <taxon>Ranoidea</taxon>
        <taxon>Ranidae</taxon>
        <taxon>Aquarana</taxon>
    </lineage>
</organism>
<name>A0A2G9SH62_AQUCT</name>
<evidence type="ECO:0000256" key="1">
    <source>
        <dbReference type="SAM" id="Phobius"/>
    </source>
</evidence>
<evidence type="ECO:0000259" key="2">
    <source>
        <dbReference type="Pfam" id="PF02932"/>
    </source>
</evidence>
<protein>
    <recommendedName>
        <fullName evidence="2">Neurotransmitter-gated ion-channel transmembrane domain-containing protein</fullName>
    </recommendedName>
</protein>
<keyword evidence="1" id="KW-0812">Transmembrane</keyword>
<dbReference type="InterPro" id="IPR006029">
    <property type="entry name" value="Neurotrans-gated_channel_TM"/>
</dbReference>
<dbReference type="AlphaFoldDB" id="A0A2G9SH62"/>
<dbReference type="InterPro" id="IPR036719">
    <property type="entry name" value="Neuro-gated_channel_TM_sf"/>
</dbReference>
<dbReference type="Gene3D" id="1.20.58.390">
    <property type="entry name" value="Neurotransmitter-gated ion-channel transmembrane domain"/>
    <property type="match status" value="1"/>
</dbReference>
<feature type="domain" description="Neurotransmitter-gated ion-channel transmembrane" evidence="2">
    <location>
        <begin position="63"/>
        <end position="112"/>
    </location>
</feature>
<dbReference type="EMBL" id="KV924500">
    <property type="protein sequence ID" value="PIO39422.1"/>
    <property type="molecule type" value="Genomic_DNA"/>
</dbReference>
<gene>
    <name evidence="3" type="ORF">AB205_0186010</name>
</gene>
<evidence type="ECO:0000313" key="4">
    <source>
        <dbReference type="Proteomes" id="UP000228934"/>
    </source>
</evidence>
<dbReference type="GO" id="GO:0005216">
    <property type="term" value="F:monoatomic ion channel activity"/>
    <property type="evidence" value="ECO:0007669"/>
    <property type="project" value="InterPro"/>
</dbReference>
<dbReference type="InterPro" id="IPR006201">
    <property type="entry name" value="Neur_channel"/>
</dbReference>
<dbReference type="OrthoDB" id="6097796at2759"/>
<feature type="transmembrane region" description="Helical" evidence="1">
    <location>
        <begin position="57"/>
        <end position="80"/>
    </location>
</feature>
<dbReference type="Pfam" id="PF02932">
    <property type="entry name" value="Neur_chan_memb"/>
    <property type="match status" value="1"/>
</dbReference>
<dbReference type="Proteomes" id="UP000228934">
    <property type="component" value="Unassembled WGS sequence"/>
</dbReference>
<dbReference type="PANTHER" id="PTHR18945">
    <property type="entry name" value="NEUROTRANSMITTER GATED ION CHANNEL"/>
    <property type="match status" value="1"/>
</dbReference>
<keyword evidence="4" id="KW-1185">Reference proteome</keyword>
<evidence type="ECO:0000313" key="3">
    <source>
        <dbReference type="EMBL" id="PIO39422.1"/>
    </source>
</evidence>
<dbReference type="GO" id="GO:0004888">
    <property type="term" value="F:transmembrane signaling receptor activity"/>
    <property type="evidence" value="ECO:0007669"/>
    <property type="project" value="InterPro"/>
</dbReference>
<proteinExistence type="predicted"/>
<feature type="transmembrane region" description="Helical" evidence="1">
    <location>
        <begin position="92"/>
        <end position="109"/>
    </location>
</feature>
<dbReference type="SUPFAM" id="SSF90112">
    <property type="entry name" value="Neurotransmitter-gated ion-channel transmembrane pore"/>
    <property type="match status" value="1"/>
</dbReference>
<sequence>MSPKSNSSEVYKGSKDVFVNKGDWILLDVTVKSNLLYVNGANFSTVLYEITLKRVPVVHIITLILPACFMVLLDIVSMFIHIESGERLEFKITLVLGFSVLLLILNDMLPKSKTAPVL</sequence>
<dbReference type="InterPro" id="IPR038050">
    <property type="entry name" value="Neuro_actylchol_rec"/>
</dbReference>
<dbReference type="GO" id="GO:0016020">
    <property type="term" value="C:membrane"/>
    <property type="evidence" value="ECO:0007669"/>
    <property type="project" value="InterPro"/>
</dbReference>